<dbReference type="Pfam" id="PF04448">
    <property type="entry name" value="DUF551"/>
    <property type="match status" value="1"/>
</dbReference>
<gene>
    <name evidence="2" type="ORF">SAMN05444682_101735</name>
</gene>
<dbReference type="EMBL" id="FOQO01000001">
    <property type="protein sequence ID" value="SFH93122.1"/>
    <property type="molecule type" value="Genomic_DNA"/>
</dbReference>
<evidence type="ECO:0000259" key="1">
    <source>
        <dbReference type="Pfam" id="PF04448"/>
    </source>
</evidence>
<reference evidence="2 3" key="1">
    <citation type="submission" date="2016-10" db="EMBL/GenBank/DDBJ databases">
        <authorList>
            <person name="de Groot N.N."/>
        </authorList>
    </citation>
    <scope>NUCLEOTIDE SEQUENCE [LARGE SCALE GENOMIC DNA]</scope>
    <source>
        <strain evidence="2 3">RK1</strain>
    </source>
</reference>
<feature type="domain" description="DUF551" evidence="1">
    <location>
        <begin position="3"/>
        <end position="63"/>
    </location>
</feature>
<keyword evidence="3" id="KW-1185">Reference proteome</keyword>
<evidence type="ECO:0000313" key="3">
    <source>
        <dbReference type="Proteomes" id="UP000198670"/>
    </source>
</evidence>
<dbReference type="AlphaFoldDB" id="A0A1I3E298"/>
<dbReference type="STRING" id="1477437.SAMN05444682_101735"/>
<protein>
    <recommendedName>
        <fullName evidence="1">DUF551 domain-containing protein</fullName>
    </recommendedName>
</protein>
<sequence>MNWISVNDRLPEKAKGARDFVVLVFTISGDWCKASYDFDNNTWWRLDSKSTAFRHNEVTHWCEVTPPRKITSDPADIKTLDYIDTSVISVKDC</sequence>
<dbReference type="InterPro" id="IPR007539">
    <property type="entry name" value="DUF551"/>
</dbReference>
<dbReference type="RefSeq" id="WP_090624278.1">
    <property type="nucleotide sequence ID" value="NZ_FOQO01000001.1"/>
</dbReference>
<dbReference type="Proteomes" id="UP000198670">
    <property type="component" value="Unassembled WGS sequence"/>
</dbReference>
<organism evidence="2 3">
    <name type="scientific">Parapedobacter indicus</name>
    <dbReference type="NCBI Taxonomy" id="1477437"/>
    <lineage>
        <taxon>Bacteria</taxon>
        <taxon>Pseudomonadati</taxon>
        <taxon>Bacteroidota</taxon>
        <taxon>Sphingobacteriia</taxon>
        <taxon>Sphingobacteriales</taxon>
        <taxon>Sphingobacteriaceae</taxon>
        <taxon>Parapedobacter</taxon>
    </lineage>
</organism>
<accession>A0A1I3E298</accession>
<name>A0A1I3E298_9SPHI</name>
<proteinExistence type="predicted"/>
<evidence type="ECO:0000313" key="2">
    <source>
        <dbReference type="EMBL" id="SFH93122.1"/>
    </source>
</evidence>